<feature type="domain" description="NurA" evidence="1">
    <location>
        <begin position="61"/>
        <end position="288"/>
    </location>
</feature>
<dbReference type="EMBL" id="LSDG01000046">
    <property type="protein sequence ID" value="KXB64882.1"/>
    <property type="molecule type" value="Genomic_DNA"/>
</dbReference>
<dbReference type="PATRIC" id="fig|755172.3.peg.1757"/>
<dbReference type="SMART" id="SM00933">
    <property type="entry name" value="NurA"/>
    <property type="match status" value="1"/>
</dbReference>
<evidence type="ECO:0000259" key="1">
    <source>
        <dbReference type="SMART" id="SM00933"/>
    </source>
</evidence>
<reference evidence="3" key="1">
    <citation type="submission" date="2016-01" db="EMBL/GenBank/DDBJ databases">
        <authorList>
            <person name="Mitreva M."/>
            <person name="Pepin K.H."/>
            <person name="Mihindukulasuriya K.A."/>
            <person name="Fulton R."/>
            <person name="Fronick C."/>
            <person name="O'Laughlin M."/>
            <person name="Miner T."/>
            <person name="Herter B."/>
            <person name="Rosa B.A."/>
            <person name="Cordes M."/>
            <person name="Tomlinson C."/>
            <person name="Wollam A."/>
            <person name="Palsikar V.B."/>
            <person name="Mardis E.R."/>
            <person name="Wilson R.K."/>
        </authorList>
    </citation>
    <scope>NUCLEOTIDE SEQUENCE [LARGE SCALE GENOMIC DNA]</scope>
    <source>
        <strain evidence="3">DNF00729</strain>
    </source>
</reference>
<dbReference type="InterPro" id="IPR018977">
    <property type="entry name" value="NurA_domain"/>
</dbReference>
<comment type="caution">
    <text evidence="2">The sequence shown here is derived from an EMBL/GenBank/DDBJ whole genome shotgun (WGS) entry which is preliminary data.</text>
</comment>
<sequence>MNREDLYEFQNQMRALNRALKEKYDPLFSMSKKDFKGSLTEEIGTLFHLDPLNEEELKNIGTVAGVDGSVVRSGGAHPHYIELFQGLALSLKGEEKRVRRVYTPVLTEDDAMSAEKIHDRYLAEVELEAAIAIIDESDVNIIMMDGGLLRYKINSREKWEELRSRCISENILLVGAIKDIKTRDIAERMGKARAFYDREILAGKLDRGELLLLSERAKEEAGEMSKEAAGLTSGFYRPTDHWEVVGLDVLEEQKDQLMTLARLLYTLTPKKGRGVPFWIDVVDKRVKVSPTDLQLLMEESMDRDMMERFFVSERDRRV</sequence>
<protein>
    <submittedName>
        <fullName evidence="2">NurA domain protein</fullName>
    </submittedName>
</protein>
<accession>A0A134AAY1</accession>
<keyword evidence="3" id="KW-1185">Reference proteome</keyword>
<dbReference type="STRING" id="755172.HMPREF1863_01801"/>
<evidence type="ECO:0000313" key="2">
    <source>
        <dbReference type="EMBL" id="KXB64882.1"/>
    </source>
</evidence>
<dbReference type="RefSeq" id="WP_068369971.1">
    <property type="nucleotide sequence ID" value="NZ_CAMYBE010000014.1"/>
</dbReference>
<dbReference type="AlphaFoldDB" id="A0A134AAY1"/>
<evidence type="ECO:0000313" key="3">
    <source>
        <dbReference type="Proteomes" id="UP000070442"/>
    </source>
</evidence>
<dbReference type="OrthoDB" id="2986419at2"/>
<dbReference type="Proteomes" id="UP000070442">
    <property type="component" value="Unassembled WGS sequence"/>
</dbReference>
<gene>
    <name evidence="2" type="ORF">HMPREF1863_01801</name>
</gene>
<dbReference type="Pfam" id="PF09376">
    <property type="entry name" value="NurA"/>
    <property type="match status" value="1"/>
</dbReference>
<name>A0A134AAY1_9FIRM</name>
<proteinExistence type="predicted"/>
<organism evidence="2 3">
    <name type="scientific">Aedoeadaptatus coxii</name>
    <dbReference type="NCBI Taxonomy" id="755172"/>
    <lineage>
        <taxon>Bacteria</taxon>
        <taxon>Bacillati</taxon>
        <taxon>Bacillota</taxon>
        <taxon>Tissierellia</taxon>
        <taxon>Tissierellales</taxon>
        <taxon>Peptoniphilaceae</taxon>
        <taxon>Aedoeadaptatus</taxon>
    </lineage>
</organism>